<feature type="chain" id="PRO_5045181304" evidence="2">
    <location>
        <begin position="25"/>
        <end position="868"/>
    </location>
</feature>
<keyword evidence="5" id="KW-1185">Reference proteome</keyword>
<organism evidence="4 5">
    <name type="scientific">Cohnella suwonensis</name>
    <dbReference type="NCBI Taxonomy" id="696072"/>
    <lineage>
        <taxon>Bacteria</taxon>
        <taxon>Bacillati</taxon>
        <taxon>Bacillota</taxon>
        <taxon>Bacilli</taxon>
        <taxon>Bacillales</taxon>
        <taxon>Paenibacillaceae</taxon>
        <taxon>Cohnella</taxon>
    </lineage>
</organism>
<dbReference type="RefSeq" id="WP_209745575.1">
    <property type="nucleotide sequence ID" value="NZ_JBHSMH010000041.1"/>
</dbReference>
<sequence>MNGKTIGALAAALIWLAAATSSCTGDSNSAEKGKPAPVPKATSTASGLAIESAKPTAISVETTLTSANGKLSLEAVEAFFSAGALSQEAAKIAFGTAYESEAASLYSGSDWTQAEAWTYADPMLPTSLKFFWSAEDEHHLYSVFYYRDSAGVERSFVPPMGALEVYDSKDHSFQDRFGLRIGAKFNVPASSPGFDMIGQTMPVFSYVAVRGRPITLKALTDTFAEVDDDGVTSWMPMWYLTEEWTQAKPIGPLELTVRNAVAGMWFPGANAEAGTFAAGEMAIALYEYGDWYGVAKQTYLKDDSPMSLAWIRKENADPGERSVPLYDKGAESSFRRIASVAITELREGQSQARAEALFGKPRFVESSGNVEEPGKLKTLEVWRYENVSSVLTIAWTDERRVAEYRLRGKSAGEDFGVDYRHPDDQPTRAQTRWETQSDRPLAPSALQRFEWRVRTELPFNFLVGKAGDTLIVAGEDGGFSGMHETSHLYGIDRRSGKRLWSHDFGHDIHLYAVSEKERTIVFYEPGGGSGTGTDRLRAIRTDTGKQIWMKEQAFGGPLWDMGFTVSGNVAAFSYTVQNSGEKDESKTTYVDARDIRSGKKLWTKVFEGTGALLSQNGDMPAFVLQTGSLETLDAKLTAINAGSGSTKWIIRDRSAIREWDEALTFDGRFPGRVPSGYWMKSGDAFFLADASTGKTKLTFPIPFDRGARVDIVDDRRLFLQRSNDGLPLYDSKDVTSALIEARTGKELWTVKGKADRGTVDGARIVFRLDGKLVSVNLSDGKPIWNAGFTAYGNIVPYAGRLLVAGWPDVYLVNGKDGRVEHRLADQNVGYYDGMPSRQVFGNLTALDGELYVGSSNGFFGKIGPNGLR</sequence>
<evidence type="ECO:0000259" key="3">
    <source>
        <dbReference type="Pfam" id="PF13360"/>
    </source>
</evidence>
<reference evidence="5" key="1">
    <citation type="journal article" date="2019" name="Int. J. Syst. Evol. Microbiol.">
        <title>The Global Catalogue of Microorganisms (GCM) 10K type strain sequencing project: providing services to taxonomists for standard genome sequencing and annotation.</title>
        <authorList>
            <consortium name="The Broad Institute Genomics Platform"/>
            <consortium name="The Broad Institute Genome Sequencing Center for Infectious Disease"/>
            <person name="Wu L."/>
            <person name="Ma J."/>
        </authorList>
    </citation>
    <scope>NUCLEOTIDE SEQUENCE [LARGE SCALE GENOMIC DNA]</scope>
    <source>
        <strain evidence="5">CCUG 57113</strain>
    </source>
</reference>
<dbReference type="SUPFAM" id="SSF50998">
    <property type="entry name" value="Quinoprotein alcohol dehydrogenase-like"/>
    <property type="match status" value="2"/>
</dbReference>
<proteinExistence type="predicted"/>
<dbReference type="PANTHER" id="PTHR34512:SF30">
    <property type="entry name" value="OUTER MEMBRANE PROTEIN ASSEMBLY FACTOR BAMB"/>
    <property type="match status" value="1"/>
</dbReference>
<feature type="domain" description="Pyrrolo-quinoline quinone repeat" evidence="3">
    <location>
        <begin position="738"/>
        <end position="828"/>
    </location>
</feature>
<feature type="region of interest" description="Disordered" evidence="1">
    <location>
        <begin position="26"/>
        <end position="45"/>
    </location>
</feature>
<dbReference type="Gene3D" id="2.140.10.10">
    <property type="entry name" value="Quinoprotein alcohol dehydrogenase-like superfamily"/>
    <property type="match status" value="1"/>
</dbReference>
<accession>A0ABW0LYI3</accession>
<evidence type="ECO:0000313" key="5">
    <source>
        <dbReference type="Proteomes" id="UP001596105"/>
    </source>
</evidence>
<dbReference type="PROSITE" id="PS51257">
    <property type="entry name" value="PROKAR_LIPOPROTEIN"/>
    <property type="match status" value="1"/>
</dbReference>
<dbReference type="Pfam" id="PF13360">
    <property type="entry name" value="PQQ_2"/>
    <property type="match status" value="2"/>
</dbReference>
<dbReference type="Proteomes" id="UP001596105">
    <property type="component" value="Unassembled WGS sequence"/>
</dbReference>
<name>A0ABW0LYI3_9BACL</name>
<gene>
    <name evidence="4" type="ORF">ACFPPD_13740</name>
</gene>
<keyword evidence="2" id="KW-0732">Signal</keyword>
<feature type="region of interest" description="Disordered" evidence="1">
    <location>
        <begin position="415"/>
        <end position="439"/>
    </location>
</feature>
<feature type="signal peptide" evidence="2">
    <location>
        <begin position="1"/>
        <end position="24"/>
    </location>
</feature>
<feature type="domain" description="Pyrrolo-quinoline quinone repeat" evidence="3">
    <location>
        <begin position="486"/>
        <end position="649"/>
    </location>
</feature>
<feature type="compositionally biased region" description="Basic and acidic residues" evidence="1">
    <location>
        <begin position="415"/>
        <end position="426"/>
    </location>
</feature>
<dbReference type="InterPro" id="IPR011047">
    <property type="entry name" value="Quinoprotein_ADH-like_sf"/>
</dbReference>
<dbReference type="EMBL" id="JBHSMH010000041">
    <property type="protein sequence ID" value="MFC5469791.1"/>
    <property type="molecule type" value="Genomic_DNA"/>
</dbReference>
<protein>
    <submittedName>
        <fullName evidence="4">PQQ-binding-like beta-propeller repeat protein</fullName>
    </submittedName>
</protein>
<evidence type="ECO:0000256" key="2">
    <source>
        <dbReference type="SAM" id="SignalP"/>
    </source>
</evidence>
<dbReference type="InterPro" id="IPR015943">
    <property type="entry name" value="WD40/YVTN_repeat-like_dom_sf"/>
</dbReference>
<evidence type="ECO:0000313" key="4">
    <source>
        <dbReference type="EMBL" id="MFC5469791.1"/>
    </source>
</evidence>
<comment type="caution">
    <text evidence="4">The sequence shown here is derived from an EMBL/GenBank/DDBJ whole genome shotgun (WGS) entry which is preliminary data.</text>
</comment>
<dbReference type="PANTHER" id="PTHR34512">
    <property type="entry name" value="CELL SURFACE PROTEIN"/>
    <property type="match status" value="1"/>
</dbReference>
<evidence type="ECO:0000256" key="1">
    <source>
        <dbReference type="SAM" id="MobiDB-lite"/>
    </source>
</evidence>
<dbReference type="InterPro" id="IPR002372">
    <property type="entry name" value="PQQ_rpt_dom"/>
</dbReference>
<dbReference type="Gene3D" id="2.130.10.10">
    <property type="entry name" value="YVTN repeat-like/Quinoprotein amine dehydrogenase"/>
    <property type="match status" value="1"/>
</dbReference>